<organism evidence="1 2">
    <name type="scientific">Catharanthus roseus</name>
    <name type="common">Madagascar periwinkle</name>
    <name type="synonym">Vinca rosea</name>
    <dbReference type="NCBI Taxonomy" id="4058"/>
    <lineage>
        <taxon>Eukaryota</taxon>
        <taxon>Viridiplantae</taxon>
        <taxon>Streptophyta</taxon>
        <taxon>Embryophyta</taxon>
        <taxon>Tracheophyta</taxon>
        <taxon>Spermatophyta</taxon>
        <taxon>Magnoliopsida</taxon>
        <taxon>eudicotyledons</taxon>
        <taxon>Gunneridae</taxon>
        <taxon>Pentapetalae</taxon>
        <taxon>asterids</taxon>
        <taxon>lamiids</taxon>
        <taxon>Gentianales</taxon>
        <taxon>Apocynaceae</taxon>
        <taxon>Rauvolfioideae</taxon>
        <taxon>Vinceae</taxon>
        <taxon>Catharanthinae</taxon>
        <taxon>Catharanthus</taxon>
    </lineage>
</organism>
<dbReference type="EMBL" id="CM044705">
    <property type="protein sequence ID" value="KAI5663251.1"/>
    <property type="molecule type" value="Genomic_DNA"/>
</dbReference>
<protein>
    <submittedName>
        <fullName evidence="1">Uncharacterized protein</fullName>
    </submittedName>
</protein>
<dbReference type="Proteomes" id="UP001060085">
    <property type="component" value="Linkage Group LG05"/>
</dbReference>
<evidence type="ECO:0000313" key="2">
    <source>
        <dbReference type="Proteomes" id="UP001060085"/>
    </source>
</evidence>
<gene>
    <name evidence="1" type="ORF">M9H77_22574</name>
</gene>
<name>A0ACC0AR94_CATRO</name>
<comment type="caution">
    <text evidence="1">The sequence shown here is derived from an EMBL/GenBank/DDBJ whole genome shotgun (WGS) entry which is preliminary data.</text>
</comment>
<reference evidence="2" key="1">
    <citation type="journal article" date="2023" name="Nat. Plants">
        <title>Single-cell RNA sequencing provides a high-resolution roadmap for understanding the multicellular compartmentation of specialized metabolism.</title>
        <authorList>
            <person name="Sun S."/>
            <person name="Shen X."/>
            <person name="Li Y."/>
            <person name="Li Y."/>
            <person name="Wang S."/>
            <person name="Li R."/>
            <person name="Zhang H."/>
            <person name="Shen G."/>
            <person name="Guo B."/>
            <person name="Wei J."/>
            <person name="Xu J."/>
            <person name="St-Pierre B."/>
            <person name="Chen S."/>
            <person name="Sun C."/>
        </authorList>
    </citation>
    <scope>NUCLEOTIDE SEQUENCE [LARGE SCALE GENOMIC DNA]</scope>
</reference>
<keyword evidence="2" id="KW-1185">Reference proteome</keyword>
<accession>A0ACC0AR94</accession>
<proteinExistence type="predicted"/>
<sequence>MITAVNHTKQRQKLKNRKRKILFTITSLESEIEMKDRTILFYYKRDSFVESLPRDPSDLGKDANRRCRTSAVSSVSPSTADD</sequence>
<evidence type="ECO:0000313" key="1">
    <source>
        <dbReference type="EMBL" id="KAI5663251.1"/>
    </source>
</evidence>